<feature type="compositionally biased region" description="Low complexity" evidence="1">
    <location>
        <begin position="82"/>
        <end position="117"/>
    </location>
</feature>
<gene>
    <name evidence="2" type="ORF">AKO1_000755</name>
</gene>
<proteinExistence type="predicted"/>
<feature type="region of interest" description="Disordered" evidence="1">
    <location>
        <begin position="1"/>
        <end position="143"/>
    </location>
</feature>
<name>A0AAW2ZDI3_9EUKA</name>
<dbReference type="EMBL" id="JAOPGA020001337">
    <property type="protein sequence ID" value="KAL0487399.1"/>
    <property type="molecule type" value="Genomic_DNA"/>
</dbReference>
<accession>A0AAW2ZDI3</accession>
<reference evidence="2 3" key="1">
    <citation type="submission" date="2024-03" db="EMBL/GenBank/DDBJ databases">
        <title>The Acrasis kona genome and developmental transcriptomes reveal deep origins of eukaryotic multicellular pathways.</title>
        <authorList>
            <person name="Sheikh S."/>
            <person name="Fu C.-J."/>
            <person name="Brown M.W."/>
            <person name="Baldauf S.L."/>
        </authorList>
    </citation>
    <scope>NUCLEOTIDE SEQUENCE [LARGE SCALE GENOMIC DNA]</scope>
    <source>
        <strain evidence="2 3">ATCC MYA-3509</strain>
    </source>
</reference>
<evidence type="ECO:0000256" key="1">
    <source>
        <dbReference type="SAM" id="MobiDB-lite"/>
    </source>
</evidence>
<keyword evidence="3" id="KW-1185">Reference proteome</keyword>
<protein>
    <submittedName>
        <fullName evidence="2">Usp44</fullName>
    </submittedName>
</protein>
<dbReference type="AlphaFoldDB" id="A0AAW2ZDI3"/>
<comment type="caution">
    <text evidence="2">The sequence shown here is derived from an EMBL/GenBank/DDBJ whole genome shotgun (WGS) entry which is preliminary data.</text>
</comment>
<organism evidence="2 3">
    <name type="scientific">Acrasis kona</name>
    <dbReference type="NCBI Taxonomy" id="1008807"/>
    <lineage>
        <taxon>Eukaryota</taxon>
        <taxon>Discoba</taxon>
        <taxon>Heterolobosea</taxon>
        <taxon>Tetramitia</taxon>
        <taxon>Eutetramitia</taxon>
        <taxon>Acrasidae</taxon>
        <taxon>Acrasis</taxon>
    </lineage>
</organism>
<sequence length="228" mass="25397">MSKPSVNGYSQPSAPPMSAPDFDFESYIGDLSVPSLRPGSIYDEVKHQKTQSATTFNITPKQVTPHSPYTDQSIPVQHRRTPSPNQTSPSPTPTRQISPTPTYTPQPTTLTSQPRSPHLNTYDSPTSVGRASPNNSTQKRKGYSNILKQYEDQQLSGPKEEVNIPPPQPTYDYPTSNVPYNGVNIGNFYPTVEPVPVYQIPPSQPIHKPTKPGMDDRLLKKFYPTKYQ</sequence>
<feature type="compositionally biased region" description="Polar residues" evidence="1">
    <location>
        <begin position="118"/>
        <end position="137"/>
    </location>
</feature>
<evidence type="ECO:0000313" key="2">
    <source>
        <dbReference type="EMBL" id="KAL0487399.1"/>
    </source>
</evidence>
<feature type="compositionally biased region" description="Polar residues" evidence="1">
    <location>
        <begin position="1"/>
        <end position="12"/>
    </location>
</feature>
<dbReference type="Proteomes" id="UP001431209">
    <property type="component" value="Unassembled WGS sequence"/>
</dbReference>
<evidence type="ECO:0000313" key="3">
    <source>
        <dbReference type="Proteomes" id="UP001431209"/>
    </source>
</evidence>
<feature type="compositionally biased region" description="Polar residues" evidence="1">
    <location>
        <begin position="50"/>
        <end position="75"/>
    </location>
</feature>